<comment type="caution">
    <text evidence="2">The sequence shown here is derived from an EMBL/GenBank/DDBJ whole genome shotgun (WGS) entry which is preliminary data.</text>
</comment>
<gene>
    <name evidence="2" type="ORF">KIL84_010991</name>
</gene>
<dbReference type="AlphaFoldDB" id="A0A9D3XB57"/>
<evidence type="ECO:0000313" key="2">
    <source>
        <dbReference type="EMBL" id="KAH1177289.1"/>
    </source>
</evidence>
<name>A0A9D3XB57_9SAUR</name>
<accession>A0A9D3XB57</accession>
<dbReference type="EMBL" id="JAHDVG010000474">
    <property type="protein sequence ID" value="KAH1177289.1"/>
    <property type="molecule type" value="Genomic_DNA"/>
</dbReference>
<dbReference type="Proteomes" id="UP000827986">
    <property type="component" value="Unassembled WGS sequence"/>
</dbReference>
<protein>
    <submittedName>
        <fullName evidence="2">Uncharacterized protein</fullName>
    </submittedName>
</protein>
<organism evidence="2 3">
    <name type="scientific">Mauremys mutica</name>
    <name type="common">yellowpond turtle</name>
    <dbReference type="NCBI Taxonomy" id="74926"/>
    <lineage>
        <taxon>Eukaryota</taxon>
        <taxon>Metazoa</taxon>
        <taxon>Chordata</taxon>
        <taxon>Craniata</taxon>
        <taxon>Vertebrata</taxon>
        <taxon>Euteleostomi</taxon>
        <taxon>Archelosauria</taxon>
        <taxon>Testudinata</taxon>
        <taxon>Testudines</taxon>
        <taxon>Cryptodira</taxon>
        <taxon>Durocryptodira</taxon>
        <taxon>Testudinoidea</taxon>
        <taxon>Geoemydidae</taxon>
        <taxon>Geoemydinae</taxon>
        <taxon>Mauremys</taxon>
    </lineage>
</organism>
<evidence type="ECO:0000256" key="1">
    <source>
        <dbReference type="SAM" id="MobiDB-lite"/>
    </source>
</evidence>
<evidence type="ECO:0000313" key="3">
    <source>
        <dbReference type="Proteomes" id="UP000827986"/>
    </source>
</evidence>
<sequence>MGCRQEKVGQVGGKTLPSPRAIHQPNVSWRSSCSPPCYLHRTLEASESHERVSSTQTLICSIITLCAGLRKVCTDVPTVVHFVVVPQTQYGTEVAWRAQGDFTFSAEA</sequence>
<feature type="region of interest" description="Disordered" evidence="1">
    <location>
        <begin position="1"/>
        <end position="22"/>
    </location>
</feature>
<reference evidence="2" key="1">
    <citation type="submission" date="2021-09" db="EMBL/GenBank/DDBJ databases">
        <title>The genome of Mauremys mutica provides insights into the evolution of semi-aquatic lifestyle.</title>
        <authorList>
            <person name="Gong S."/>
            <person name="Gao Y."/>
        </authorList>
    </citation>
    <scope>NUCLEOTIDE SEQUENCE</scope>
    <source>
        <strain evidence="2">MM-2020</strain>
        <tissue evidence="2">Muscle</tissue>
    </source>
</reference>
<proteinExistence type="predicted"/>
<keyword evidence="3" id="KW-1185">Reference proteome</keyword>